<dbReference type="GO" id="GO:0010628">
    <property type="term" value="P:positive regulation of gene expression"/>
    <property type="evidence" value="ECO:0007669"/>
    <property type="project" value="TreeGrafter"/>
</dbReference>
<dbReference type="PANTHER" id="PTHR10078:SF36">
    <property type="entry name" value="INTERLEUKIN-1"/>
    <property type="match status" value="1"/>
</dbReference>
<dbReference type="GO" id="GO:0005149">
    <property type="term" value="F:interleukin-1 receptor binding"/>
    <property type="evidence" value="ECO:0007669"/>
    <property type="project" value="UniProtKB-UniRule"/>
</dbReference>
<keyword evidence="13" id="KW-1185">Reference proteome</keyword>
<protein>
    <recommendedName>
        <fullName evidence="10">Interleukin-1</fullName>
    </recommendedName>
</protein>
<dbReference type="PRINTS" id="PR01359">
    <property type="entry name" value="INTRLEUKIN1B"/>
</dbReference>
<comment type="subcellular location">
    <subcellularLocation>
        <location evidence="1">Cytoplasm</location>
    </subcellularLocation>
    <subcellularLocation>
        <location evidence="2 10">Secreted</location>
    </subcellularLocation>
</comment>
<keyword evidence="9 10" id="KW-0497">Mitogen</keyword>
<keyword evidence="8 10" id="KW-0395">Inflammatory response</keyword>
<dbReference type="GO" id="GO:0005615">
    <property type="term" value="C:extracellular space"/>
    <property type="evidence" value="ECO:0007669"/>
    <property type="project" value="UniProtKB-KW"/>
</dbReference>
<keyword evidence="4" id="KW-0963">Cytoplasm</keyword>
<dbReference type="GO" id="GO:0006955">
    <property type="term" value="P:immune response"/>
    <property type="evidence" value="ECO:0007669"/>
    <property type="project" value="InterPro"/>
</dbReference>
<dbReference type="SMART" id="SM00125">
    <property type="entry name" value="IL1"/>
    <property type="match status" value="1"/>
</dbReference>
<evidence type="ECO:0000313" key="13">
    <source>
        <dbReference type="Proteomes" id="UP000812440"/>
    </source>
</evidence>
<dbReference type="PANTHER" id="PTHR10078">
    <property type="entry name" value="INTERLEUKIN-1 FAMILY MEMBER"/>
    <property type="match status" value="1"/>
</dbReference>
<evidence type="ECO:0000256" key="10">
    <source>
        <dbReference type="RuleBase" id="RU003753"/>
    </source>
</evidence>
<dbReference type="GO" id="GO:0005829">
    <property type="term" value="C:cytosol"/>
    <property type="evidence" value="ECO:0007669"/>
    <property type="project" value="UniProtKB-UniRule"/>
</dbReference>
<evidence type="ECO:0000259" key="11">
    <source>
        <dbReference type="Pfam" id="PF02394"/>
    </source>
</evidence>
<evidence type="ECO:0000256" key="5">
    <source>
        <dbReference type="ARBA" id="ARBA00022514"/>
    </source>
</evidence>
<keyword evidence="7 10" id="KW-0666">Pyrogen</keyword>
<evidence type="ECO:0000256" key="6">
    <source>
        <dbReference type="ARBA" id="ARBA00022525"/>
    </source>
</evidence>
<dbReference type="GO" id="GO:0005125">
    <property type="term" value="F:cytokine activity"/>
    <property type="evidence" value="ECO:0007669"/>
    <property type="project" value="UniProtKB-UniRule"/>
</dbReference>
<comment type="caution">
    <text evidence="12">The sequence shown here is derived from an EMBL/GenBank/DDBJ whole genome shotgun (WGS) entry which is preliminary data.</text>
</comment>
<dbReference type="Pfam" id="PF00340">
    <property type="entry name" value="IL1"/>
    <property type="match status" value="1"/>
</dbReference>
<evidence type="ECO:0000256" key="1">
    <source>
        <dbReference type="ARBA" id="ARBA00004496"/>
    </source>
</evidence>
<evidence type="ECO:0000256" key="4">
    <source>
        <dbReference type="ARBA" id="ARBA00022490"/>
    </source>
</evidence>
<organism evidence="12 13">
    <name type="scientific">Hymenochirus boettgeri</name>
    <name type="common">Congo dwarf clawed frog</name>
    <dbReference type="NCBI Taxonomy" id="247094"/>
    <lineage>
        <taxon>Eukaryota</taxon>
        <taxon>Metazoa</taxon>
        <taxon>Chordata</taxon>
        <taxon>Craniata</taxon>
        <taxon>Vertebrata</taxon>
        <taxon>Euteleostomi</taxon>
        <taxon>Amphibia</taxon>
        <taxon>Batrachia</taxon>
        <taxon>Anura</taxon>
        <taxon>Pipoidea</taxon>
        <taxon>Pipidae</taxon>
        <taxon>Pipinae</taxon>
        <taxon>Hymenochirus</taxon>
    </lineage>
</organism>
<keyword evidence="6 10" id="KW-0964">Secreted</keyword>
<comment type="similarity">
    <text evidence="3 10">Belongs to the IL-1 family.</text>
</comment>
<evidence type="ECO:0000256" key="3">
    <source>
        <dbReference type="ARBA" id="ARBA00010448"/>
    </source>
</evidence>
<dbReference type="InterPro" id="IPR008996">
    <property type="entry name" value="IL1/FGF"/>
</dbReference>
<evidence type="ECO:0000256" key="8">
    <source>
        <dbReference type="ARBA" id="ARBA00023198"/>
    </source>
</evidence>
<evidence type="ECO:0000256" key="2">
    <source>
        <dbReference type="ARBA" id="ARBA00004613"/>
    </source>
</evidence>
<accession>A0A8T2JEH1</accession>
<dbReference type="Proteomes" id="UP000812440">
    <property type="component" value="Chromosome 3"/>
</dbReference>
<evidence type="ECO:0000256" key="7">
    <source>
        <dbReference type="ARBA" id="ARBA00022620"/>
    </source>
</evidence>
<dbReference type="Gene3D" id="2.80.10.50">
    <property type="match status" value="1"/>
</dbReference>
<dbReference type="PRINTS" id="PR01357">
    <property type="entry name" value="INTRLEUKN1AB"/>
</dbReference>
<keyword evidence="5 10" id="KW-0202">Cytokine</keyword>
<dbReference type="InterPro" id="IPR003502">
    <property type="entry name" value="IL-1_propep"/>
</dbReference>
<dbReference type="CDD" id="cd23296">
    <property type="entry name" value="beta-trefoil_IL1B"/>
    <property type="match status" value="1"/>
</dbReference>
<gene>
    <name evidence="12" type="ORF">GDO86_006642</name>
</gene>
<dbReference type="GO" id="GO:0051781">
    <property type="term" value="P:positive regulation of cell division"/>
    <property type="evidence" value="ECO:0007669"/>
    <property type="project" value="UniProtKB-KW"/>
</dbReference>
<proteinExistence type="inferred from homology"/>
<name>A0A8T2JEH1_9PIPI</name>
<sequence length="249" mass="28124">MHWHSCSSKCEACTLGFGLQITQPKEPLKAFKKAVVLVVAVEKLKQGTGKCFLDMDLLSLLDNIFVEEDIPISQCTETTTIASLFRYQGSTMYRIKDTASKCFVMQQLQGNAHLVALQLQGQNIQREEKISMAFYAQQPFNGGPKRPVALGLAGRNMYMSCRPTEEDPQKPKLHLEEIGNIKGINNQDLPRFIFMKSQNGLKESSPHSFESAAFPGWYISTSQKENELVQMIFESNQKNIKEFNLFQSS</sequence>
<dbReference type="Pfam" id="PF02394">
    <property type="entry name" value="IL1_propep"/>
    <property type="match status" value="1"/>
</dbReference>
<dbReference type="GO" id="GO:0019221">
    <property type="term" value="P:cytokine-mediated signaling pathway"/>
    <property type="evidence" value="ECO:0007669"/>
    <property type="project" value="TreeGrafter"/>
</dbReference>
<feature type="domain" description="Interleukin-1 propeptide" evidence="11">
    <location>
        <begin position="4"/>
        <end position="70"/>
    </location>
</feature>
<dbReference type="SUPFAM" id="SSF50353">
    <property type="entry name" value="Cytokine"/>
    <property type="match status" value="1"/>
</dbReference>
<dbReference type="EMBL" id="JAACNH010000006">
    <property type="protein sequence ID" value="KAG8440981.1"/>
    <property type="molecule type" value="Genomic_DNA"/>
</dbReference>
<dbReference type="GO" id="GO:0071222">
    <property type="term" value="P:cellular response to lipopolysaccharide"/>
    <property type="evidence" value="ECO:0007669"/>
    <property type="project" value="TreeGrafter"/>
</dbReference>
<dbReference type="GO" id="GO:0001660">
    <property type="term" value="P:fever generation"/>
    <property type="evidence" value="ECO:0007669"/>
    <property type="project" value="UniProtKB-UniRule"/>
</dbReference>
<comment type="subunit">
    <text evidence="10">Monomer.</text>
</comment>
<dbReference type="InterPro" id="IPR020877">
    <property type="entry name" value="IL-1_CS"/>
</dbReference>
<evidence type="ECO:0000313" key="12">
    <source>
        <dbReference type="EMBL" id="KAG8440981.1"/>
    </source>
</evidence>
<dbReference type="PROSITE" id="PS00253">
    <property type="entry name" value="INTERLEUKIN_1"/>
    <property type="match status" value="1"/>
</dbReference>
<dbReference type="OrthoDB" id="9449069at2759"/>
<dbReference type="InterPro" id="IPR000975">
    <property type="entry name" value="IL-1_fam"/>
</dbReference>
<dbReference type="PRINTS" id="PR00264">
    <property type="entry name" value="INTERLEUKIN1"/>
</dbReference>
<reference evidence="12" key="1">
    <citation type="thesis" date="2020" institute="ProQuest LLC" country="789 East Eisenhower Parkway, Ann Arbor, MI, USA">
        <title>Comparative Genomics and Chromosome Evolution.</title>
        <authorList>
            <person name="Mudd A.B."/>
        </authorList>
    </citation>
    <scope>NUCLEOTIDE SEQUENCE</scope>
    <source>
        <strain evidence="12">Female2</strain>
        <tissue evidence="12">Blood</tissue>
    </source>
</reference>
<dbReference type="AlphaFoldDB" id="A0A8T2JEH1"/>
<evidence type="ECO:0000256" key="9">
    <source>
        <dbReference type="ARBA" id="ARBA00023246"/>
    </source>
</evidence>